<dbReference type="PANTHER" id="PTHR46072">
    <property type="entry name" value="AMIDASE-RELATED-RELATED"/>
    <property type="match status" value="1"/>
</dbReference>
<evidence type="ECO:0000256" key="3">
    <source>
        <dbReference type="ARBA" id="ARBA00012922"/>
    </source>
</evidence>
<proteinExistence type="inferred from homology"/>
<protein>
    <recommendedName>
        <fullName evidence="3">amidase</fullName>
        <ecNumber evidence="3">3.5.1.4</ecNumber>
    </recommendedName>
</protein>
<dbReference type="VEuPathDB" id="FungiDB:Z518_09856"/>
<dbReference type="InterPro" id="IPR036928">
    <property type="entry name" value="AS_sf"/>
</dbReference>
<dbReference type="Pfam" id="PF01425">
    <property type="entry name" value="Amidase"/>
    <property type="match status" value="1"/>
</dbReference>
<dbReference type="EC" id="3.5.1.4" evidence="3"/>
<dbReference type="OrthoDB" id="6428749at2759"/>
<reference evidence="7 8" key="1">
    <citation type="submission" date="2015-01" db="EMBL/GenBank/DDBJ databases">
        <title>The Genome Sequence of Rhinocladiella mackenzie CBS 650.93.</title>
        <authorList>
            <consortium name="The Broad Institute Genomics Platform"/>
            <person name="Cuomo C."/>
            <person name="de Hoog S."/>
            <person name="Gorbushina A."/>
            <person name="Stielow B."/>
            <person name="Teixiera M."/>
            <person name="Abouelleil A."/>
            <person name="Chapman S.B."/>
            <person name="Priest M."/>
            <person name="Young S.K."/>
            <person name="Wortman J."/>
            <person name="Nusbaum C."/>
            <person name="Birren B."/>
        </authorList>
    </citation>
    <scope>NUCLEOTIDE SEQUENCE [LARGE SCALE GENOMIC DNA]</scope>
    <source>
        <strain evidence="7 8">CBS 650.93</strain>
    </source>
</reference>
<feature type="domain" description="Amidase" evidence="6">
    <location>
        <begin position="181"/>
        <end position="635"/>
    </location>
</feature>
<keyword evidence="8" id="KW-1185">Reference proteome</keyword>
<dbReference type="InterPro" id="IPR023631">
    <property type="entry name" value="Amidase_dom"/>
</dbReference>
<dbReference type="RefSeq" id="XP_013267927.1">
    <property type="nucleotide sequence ID" value="XM_013412473.1"/>
</dbReference>
<keyword evidence="4" id="KW-0378">Hydrolase</keyword>
<comment type="catalytic activity">
    <reaction evidence="1">
        <text>a monocarboxylic acid amide + H2O = a monocarboxylate + NH4(+)</text>
        <dbReference type="Rhea" id="RHEA:12020"/>
        <dbReference type="ChEBI" id="CHEBI:15377"/>
        <dbReference type="ChEBI" id="CHEBI:28938"/>
        <dbReference type="ChEBI" id="CHEBI:35757"/>
        <dbReference type="ChEBI" id="CHEBI:83628"/>
        <dbReference type="EC" id="3.5.1.4"/>
    </reaction>
</comment>
<evidence type="ECO:0000313" key="7">
    <source>
        <dbReference type="EMBL" id="KIX00791.1"/>
    </source>
</evidence>
<dbReference type="SUPFAM" id="SSF75304">
    <property type="entry name" value="Amidase signature (AS) enzymes"/>
    <property type="match status" value="1"/>
</dbReference>
<comment type="similarity">
    <text evidence="2">Belongs to the amidase family.</text>
</comment>
<dbReference type="InterPro" id="IPR020556">
    <property type="entry name" value="Amidase_CS"/>
</dbReference>
<name>A0A0D2IC01_9EURO</name>
<evidence type="ECO:0000256" key="5">
    <source>
        <dbReference type="SAM" id="MobiDB-lite"/>
    </source>
</evidence>
<evidence type="ECO:0000313" key="8">
    <source>
        <dbReference type="Proteomes" id="UP000053617"/>
    </source>
</evidence>
<dbReference type="Gene3D" id="3.90.1300.10">
    <property type="entry name" value="Amidase signature (AS) domain"/>
    <property type="match status" value="1"/>
</dbReference>
<evidence type="ECO:0000256" key="4">
    <source>
        <dbReference type="ARBA" id="ARBA00022801"/>
    </source>
</evidence>
<dbReference type="AlphaFoldDB" id="A0A0D2IC01"/>
<sequence>MSQTDMIGGRKEYQLVRVWRRSAIYDVGAGVEGIDEMGGMKDNAEMVDKEHTDNEYPIRRNITGYRAVNVFFRRHRTISKLVKMGSIDGSINDQSHAANWQVKAAQKQRQCREAIPAAWQLPPSILQSLAFPLDMYPNRLLDMDIPRKSGLLSDREIDITEKYTVSELLVKLASGEFTSLEVTTAFSKRAAIAQQLTSCLTETFFEDALARAKYLDQSRSEGKILGPLHGLPVSVKDSFQVTGTEASIGFISFLGKKAEANSALVDILLSLGAVLYVKTNIPQTLMTADSDNNIFGRTLNPHNTALNAGGSSGGEGALVAFRGSPLGVGTDVAGSIRIPALCCGTYGFKPTSSRIPYGGQASPSLPGLKPIVACAGPLANDFEALEVFTEAVIDSTPAMFDSTAIDVPWRRLKGDAPSQLKIGILPEDPLYPLHPPAKRALTEAVKRLEAEGHQMIPLGAADCHIADATEVACEIFNLEPETSMGHTRASGEPMVPSVARMYGPANVGNYRFVPDLKKLDSLHKLAALTVKRQEISEHWRQIWSERKLDAVIAPPAQSTAVPHDTFGWPPYTCLLNVLDYPACVIPFSKASKDRDPEAMKMQPGQGGPSYQPEIQDGAPCSIQIFTSRMRDEECLKVARIVDRCLKQRA</sequence>
<dbReference type="PANTHER" id="PTHR46072:SF3">
    <property type="entry name" value="AMIDASE"/>
    <property type="match status" value="1"/>
</dbReference>
<evidence type="ECO:0000256" key="2">
    <source>
        <dbReference type="ARBA" id="ARBA00009199"/>
    </source>
</evidence>
<organism evidence="7 8">
    <name type="scientific">Rhinocladiella mackenziei CBS 650.93</name>
    <dbReference type="NCBI Taxonomy" id="1442369"/>
    <lineage>
        <taxon>Eukaryota</taxon>
        <taxon>Fungi</taxon>
        <taxon>Dikarya</taxon>
        <taxon>Ascomycota</taxon>
        <taxon>Pezizomycotina</taxon>
        <taxon>Eurotiomycetes</taxon>
        <taxon>Chaetothyriomycetidae</taxon>
        <taxon>Chaetothyriales</taxon>
        <taxon>Herpotrichiellaceae</taxon>
        <taxon>Rhinocladiella</taxon>
    </lineage>
</organism>
<evidence type="ECO:0000259" key="6">
    <source>
        <dbReference type="Pfam" id="PF01425"/>
    </source>
</evidence>
<dbReference type="STRING" id="1442369.A0A0D2IC01"/>
<gene>
    <name evidence="7" type="ORF">Z518_09856</name>
</gene>
<dbReference type="EMBL" id="KN847482">
    <property type="protein sequence ID" value="KIX00791.1"/>
    <property type="molecule type" value="Genomic_DNA"/>
</dbReference>
<dbReference type="Proteomes" id="UP000053617">
    <property type="component" value="Unassembled WGS sequence"/>
</dbReference>
<evidence type="ECO:0000256" key="1">
    <source>
        <dbReference type="ARBA" id="ARBA00001311"/>
    </source>
</evidence>
<dbReference type="PROSITE" id="PS00571">
    <property type="entry name" value="AMIDASES"/>
    <property type="match status" value="1"/>
</dbReference>
<dbReference type="HOGENOM" id="CLU_009600_9_2_1"/>
<dbReference type="GeneID" id="25297927"/>
<feature type="region of interest" description="Disordered" evidence="5">
    <location>
        <begin position="594"/>
        <end position="614"/>
    </location>
</feature>
<dbReference type="GO" id="GO:0004040">
    <property type="term" value="F:amidase activity"/>
    <property type="evidence" value="ECO:0007669"/>
    <property type="project" value="UniProtKB-EC"/>
</dbReference>
<accession>A0A0D2IC01</accession>